<name>A0AA40CJW6_9PEZI</name>
<gene>
    <name evidence="1" type="ORF">B0T16DRAFT_463477</name>
</gene>
<accession>A0AA40CJW6</accession>
<evidence type="ECO:0000313" key="2">
    <source>
        <dbReference type="Proteomes" id="UP001174936"/>
    </source>
</evidence>
<proteinExistence type="predicted"/>
<dbReference type="EMBL" id="JAULSV010000007">
    <property type="protein sequence ID" value="KAK0639844.1"/>
    <property type="molecule type" value="Genomic_DNA"/>
</dbReference>
<sequence>MRHSVQRTPKAKEVSVIPKQSISLFTTTECSNLQDFRTYSLRLDSWAAAFEATQGCQAIDPKMDIWSIRLHYLDEKCNVTVYTDIKCTTDGVTLPVEACVSNDDVQWKSIAFRGCNRVA</sequence>
<protein>
    <submittedName>
        <fullName evidence="1">Uncharacterized protein</fullName>
    </submittedName>
</protein>
<evidence type="ECO:0000313" key="1">
    <source>
        <dbReference type="EMBL" id="KAK0639844.1"/>
    </source>
</evidence>
<dbReference type="AlphaFoldDB" id="A0AA40CJW6"/>
<reference evidence="1" key="1">
    <citation type="submission" date="2023-06" db="EMBL/GenBank/DDBJ databases">
        <title>Genome-scale phylogeny and comparative genomics of the fungal order Sordariales.</title>
        <authorList>
            <consortium name="Lawrence Berkeley National Laboratory"/>
            <person name="Hensen N."/>
            <person name="Bonometti L."/>
            <person name="Westerberg I."/>
            <person name="Brannstrom I.O."/>
            <person name="Guillou S."/>
            <person name="Cros-Aarteil S."/>
            <person name="Calhoun S."/>
            <person name="Haridas S."/>
            <person name="Kuo A."/>
            <person name="Mondo S."/>
            <person name="Pangilinan J."/>
            <person name="Riley R."/>
            <person name="Labutti K."/>
            <person name="Andreopoulos B."/>
            <person name="Lipzen A."/>
            <person name="Chen C."/>
            <person name="Yanf M."/>
            <person name="Daum C."/>
            <person name="Ng V."/>
            <person name="Clum A."/>
            <person name="Steindorff A."/>
            <person name="Ohm R."/>
            <person name="Martin F."/>
            <person name="Silar P."/>
            <person name="Natvig D."/>
            <person name="Lalanne C."/>
            <person name="Gautier V."/>
            <person name="Ament-Velasquez S.L."/>
            <person name="Kruys A."/>
            <person name="Hutchinson M.I."/>
            <person name="Powell A.J."/>
            <person name="Barry K."/>
            <person name="Miller A.N."/>
            <person name="Grigoriev I.V."/>
            <person name="Debuchy R."/>
            <person name="Gladieux P."/>
            <person name="Thoren M.H."/>
            <person name="Johannesson H."/>
        </authorList>
    </citation>
    <scope>NUCLEOTIDE SEQUENCE</scope>
    <source>
        <strain evidence="1">SMH2532-1</strain>
    </source>
</reference>
<comment type="caution">
    <text evidence="1">The sequence shown here is derived from an EMBL/GenBank/DDBJ whole genome shotgun (WGS) entry which is preliminary data.</text>
</comment>
<dbReference type="Proteomes" id="UP001174936">
    <property type="component" value="Unassembled WGS sequence"/>
</dbReference>
<keyword evidence="2" id="KW-1185">Reference proteome</keyword>
<organism evidence="1 2">
    <name type="scientific">Cercophora newfieldiana</name>
    <dbReference type="NCBI Taxonomy" id="92897"/>
    <lineage>
        <taxon>Eukaryota</taxon>
        <taxon>Fungi</taxon>
        <taxon>Dikarya</taxon>
        <taxon>Ascomycota</taxon>
        <taxon>Pezizomycotina</taxon>
        <taxon>Sordariomycetes</taxon>
        <taxon>Sordariomycetidae</taxon>
        <taxon>Sordariales</taxon>
        <taxon>Lasiosphaeriaceae</taxon>
        <taxon>Cercophora</taxon>
    </lineage>
</organism>